<evidence type="ECO:0000313" key="1">
    <source>
        <dbReference type="EMBL" id="MBB6627986.1"/>
    </source>
</evidence>
<accession>A0A7X0VAV4</accession>
<reference evidence="1 2" key="1">
    <citation type="submission" date="2020-08" db="EMBL/GenBank/DDBJ databases">
        <authorList>
            <person name="Seo M.-J."/>
        </authorList>
    </citation>
    <scope>NUCLEOTIDE SEQUENCE [LARGE SCALE GENOMIC DNA]</scope>
    <source>
        <strain evidence="1 2">KIGAM211</strain>
    </source>
</reference>
<keyword evidence="2" id="KW-1185">Reference proteome</keyword>
<gene>
    <name evidence="1" type="ORF">H5V45_11725</name>
</gene>
<dbReference type="Proteomes" id="UP000523955">
    <property type="component" value="Unassembled WGS sequence"/>
</dbReference>
<evidence type="ECO:0008006" key="3">
    <source>
        <dbReference type="Google" id="ProtNLM"/>
    </source>
</evidence>
<dbReference type="AlphaFoldDB" id="A0A7X0VAV4"/>
<proteinExistence type="predicted"/>
<dbReference type="RefSeq" id="WP_185253082.1">
    <property type="nucleotide sequence ID" value="NZ_JACKXE010000001.1"/>
</dbReference>
<name>A0A7X0VAV4_9ACTN</name>
<dbReference type="EMBL" id="JACKXE010000001">
    <property type="protein sequence ID" value="MBB6627986.1"/>
    <property type="molecule type" value="Genomic_DNA"/>
</dbReference>
<organism evidence="1 2">
    <name type="scientific">Nocardioides luti</name>
    <dbReference type="NCBI Taxonomy" id="2761101"/>
    <lineage>
        <taxon>Bacteria</taxon>
        <taxon>Bacillati</taxon>
        <taxon>Actinomycetota</taxon>
        <taxon>Actinomycetes</taxon>
        <taxon>Propionibacteriales</taxon>
        <taxon>Nocardioidaceae</taxon>
        <taxon>Nocardioides</taxon>
    </lineage>
</organism>
<comment type="caution">
    <text evidence="1">The sequence shown here is derived from an EMBL/GenBank/DDBJ whole genome shotgun (WGS) entry which is preliminary data.</text>
</comment>
<evidence type="ECO:0000313" key="2">
    <source>
        <dbReference type="Proteomes" id="UP000523955"/>
    </source>
</evidence>
<protein>
    <recommendedName>
        <fullName evidence="3">ClpX-type ZB domain-containing protein</fullName>
    </recommendedName>
</protein>
<sequence length="122" mass="13364">MKFSPIGRVCSFCGLVGTASTNFAGGLGAMMCQDCLDMYTRLFATRESILSIRRPPWEQLSDEELLAKLPLISAAAEQSVEYLRDWVGLARDRGLSWTDIGAALGISRQAAWERFSKGRSGA</sequence>